<dbReference type="OrthoDB" id="425602at2759"/>
<protein>
    <recommendedName>
        <fullName evidence="4">Thymidylate kinase</fullName>
    </recommendedName>
</protein>
<dbReference type="Proteomes" id="UP000224634">
    <property type="component" value="Unassembled WGS sequence"/>
</dbReference>
<feature type="region of interest" description="Disordered" evidence="1">
    <location>
        <begin position="351"/>
        <end position="404"/>
    </location>
</feature>
<gene>
    <name evidence="2" type="ORF">AJ80_09149</name>
</gene>
<feature type="region of interest" description="Disordered" evidence="1">
    <location>
        <begin position="105"/>
        <end position="132"/>
    </location>
</feature>
<name>A0A2B7WVV6_POLH7</name>
<accession>A0A2B7WVV6</accession>
<dbReference type="STRING" id="1447883.A0A2B7WVV6"/>
<reference evidence="2 3" key="1">
    <citation type="submission" date="2017-10" db="EMBL/GenBank/DDBJ databases">
        <title>Comparative genomics in systemic dimorphic fungi from Ajellomycetaceae.</title>
        <authorList>
            <person name="Munoz J.F."/>
            <person name="Mcewen J.G."/>
            <person name="Clay O.K."/>
            <person name="Cuomo C.A."/>
        </authorList>
    </citation>
    <scope>NUCLEOTIDE SEQUENCE [LARGE SCALE GENOMIC DNA]</scope>
    <source>
        <strain evidence="2 3">UAMH7299</strain>
    </source>
</reference>
<dbReference type="EMBL" id="PDNA01000249">
    <property type="protein sequence ID" value="PGH00578.1"/>
    <property type="molecule type" value="Genomic_DNA"/>
</dbReference>
<dbReference type="AlphaFoldDB" id="A0A2B7WVV6"/>
<evidence type="ECO:0008006" key="4">
    <source>
        <dbReference type="Google" id="ProtNLM"/>
    </source>
</evidence>
<proteinExistence type="predicted"/>
<evidence type="ECO:0000313" key="3">
    <source>
        <dbReference type="Proteomes" id="UP000224634"/>
    </source>
</evidence>
<evidence type="ECO:0000256" key="1">
    <source>
        <dbReference type="SAM" id="MobiDB-lite"/>
    </source>
</evidence>
<sequence length="404" mass="43217">MAALTQSVSPPRQPFGIIGASRLRVLDSMKNHQNGLTANSRKRRHESESSDTENVDPSLKSSAKRKRTTLDDGAFKKPVNFINTPVKSIFVQPSSVRLQTPISRPKDLHIPKSAPLRAPAGRSPKSKVGKAFSRRSIGSYKRVDPPSFAKHLAPRAPFSIADALNGTFSPAVSAKPLPLEKPRSKTWDFEIYVDTEQDEMSNLMEHSTCVLDISDDEEKAAVKDDRGKENIPPPEFTGLAVSMNRASSQPGSDTRNVEMTDEPRSALGELDVSHFIAKGEDASKVVVVSEEDQETDELAGPVTCSTYVPTQATSCPAPKDSDTTPAAPTLLSHEAISAFIKSAASLAEAAGIPLPEDQGTVETPAAPEIDIWESESAAEEAAASVNPEGHSSTPATSATNETPS</sequence>
<keyword evidence="3" id="KW-1185">Reference proteome</keyword>
<organism evidence="2 3">
    <name type="scientific">Polytolypa hystricis (strain UAMH7299)</name>
    <dbReference type="NCBI Taxonomy" id="1447883"/>
    <lineage>
        <taxon>Eukaryota</taxon>
        <taxon>Fungi</taxon>
        <taxon>Dikarya</taxon>
        <taxon>Ascomycota</taxon>
        <taxon>Pezizomycotina</taxon>
        <taxon>Eurotiomycetes</taxon>
        <taxon>Eurotiomycetidae</taxon>
        <taxon>Onygenales</taxon>
        <taxon>Onygenales incertae sedis</taxon>
        <taxon>Polytolypa</taxon>
    </lineage>
</organism>
<comment type="caution">
    <text evidence="2">The sequence shown here is derived from an EMBL/GenBank/DDBJ whole genome shotgun (WGS) entry which is preliminary data.</text>
</comment>
<feature type="compositionally biased region" description="Polar residues" evidence="1">
    <location>
        <begin position="389"/>
        <end position="404"/>
    </location>
</feature>
<evidence type="ECO:0000313" key="2">
    <source>
        <dbReference type="EMBL" id="PGH00578.1"/>
    </source>
</evidence>
<feature type="region of interest" description="Disordered" evidence="1">
    <location>
        <begin position="28"/>
        <end position="71"/>
    </location>
</feature>